<dbReference type="PANTHER" id="PTHR43392:SF2">
    <property type="entry name" value="AAA-TYPE ATPASE FAMILY PROTEIN _ ANKYRIN REPEAT FAMILY PROTEIN"/>
    <property type="match status" value="1"/>
</dbReference>
<gene>
    <name evidence="5" type="ORF">V0288_15850</name>
</gene>
<dbReference type="PRINTS" id="PR00819">
    <property type="entry name" value="CBXCFQXSUPER"/>
</dbReference>
<sequence>MSNYEKDWLDREIERIKEEMLREGSGQNPDRLSGLDTIIDKLGQLIGLQNVKEEVNSLINLLKVQNLRKRQGLPNSPITLHSVFVGSPGTGKTTIARLMGQIYKELGILSSGHLVETDRSGMVAGYIGQTAIQTDKLIESALDGVLFIDEAYTLIPENADRDFGKEAVDTLLKRMEDYRDRLIVIVAGYPDEMARFIDSNPGLKSRFTRYFSFEDYDADELLQIFKLLCEQYHFKLEFEAEEKILVRFNYLYLNRDKNFGNGRTVRNLFEKIIQKQANRIVNISFLDKQAMTIIVADDIPDII</sequence>
<protein>
    <submittedName>
        <fullName evidence="5">AAA family ATPase</fullName>
    </submittedName>
</protein>
<dbReference type="Proteomes" id="UP001328733">
    <property type="component" value="Unassembled WGS sequence"/>
</dbReference>
<dbReference type="InterPro" id="IPR050773">
    <property type="entry name" value="CbxX/CfxQ_RuBisCO_ESX"/>
</dbReference>
<evidence type="ECO:0000256" key="3">
    <source>
        <dbReference type="ARBA" id="ARBA00022840"/>
    </source>
</evidence>
<dbReference type="RefSeq" id="WP_332866083.1">
    <property type="nucleotide sequence ID" value="NZ_JBAFSM010000031.1"/>
</dbReference>
<dbReference type="GO" id="GO:0005524">
    <property type="term" value="F:ATP binding"/>
    <property type="evidence" value="ECO:0007669"/>
    <property type="project" value="UniProtKB-KW"/>
</dbReference>
<keyword evidence="3" id="KW-0067">ATP-binding</keyword>
<dbReference type="PANTHER" id="PTHR43392">
    <property type="entry name" value="AAA-TYPE ATPASE FAMILY PROTEIN / ANKYRIN REPEAT FAMILY PROTEIN"/>
    <property type="match status" value="1"/>
</dbReference>
<evidence type="ECO:0000256" key="2">
    <source>
        <dbReference type="ARBA" id="ARBA00022741"/>
    </source>
</evidence>
<comment type="similarity">
    <text evidence="1">Belongs to the CbxX/CfxQ family.</text>
</comment>
<dbReference type="GO" id="GO:0016887">
    <property type="term" value="F:ATP hydrolysis activity"/>
    <property type="evidence" value="ECO:0007669"/>
    <property type="project" value="InterPro"/>
</dbReference>
<dbReference type="InterPro" id="IPR000641">
    <property type="entry name" value="CbxX/CfxQ"/>
</dbReference>
<dbReference type="Pfam" id="PF17866">
    <property type="entry name" value="AAA_lid_6"/>
    <property type="match status" value="1"/>
</dbReference>
<dbReference type="InterPro" id="IPR003593">
    <property type="entry name" value="AAA+_ATPase"/>
</dbReference>
<evidence type="ECO:0000256" key="1">
    <source>
        <dbReference type="ARBA" id="ARBA00010378"/>
    </source>
</evidence>
<keyword evidence="6" id="KW-1185">Reference proteome</keyword>
<dbReference type="Pfam" id="PF00004">
    <property type="entry name" value="AAA"/>
    <property type="match status" value="1"/>
</dbReference>
<comment type="caution">
    <text evidence="5">The sequence shown here is derived from an EMBL/GenBank/DDBJ whole genome shotgun (WGS) entry which is preliminary data.</text>
</comment>
<dbReference type="Gene3D" id="3.40.50.300">
    <property type="entry name" value="P-loop containing nucleotide triphosphate hydrolases"/>
    <property type="match status" value="1"/>
</dbReference>
<feature type="domain" description="AAA+ ATPase" evidence="4">
    <location>
        <begin position="78"/>
        <end position="217"/>
    </location>
</feature>
<dbReference type="Gene3D" id="1.10.8.60">
    <property type="match status" value="1"/>
</dbReference>
<dbReference type="SUPFAM" id="SSF52540">
    <property type="entry name" value="P-loop containing nucleoside triphosphate hydrolases"/>
    <property type="match status" value="1"/>
</dbReference>
<dbReference type="InterPro" id="IPR041627">
    <property type="entry name" value="AAA_lid_6"/>
</dbReference>
<accession>A0AAW9QYG5</accession>
<dbReference type="InterPro" id="IPR027417">
    <property type="entry name" value="P-loop_NTPase"/>
</dbReference>
<dbReference type="FunFam" id="3.40.50.300:FF:000216">
    <property type="entry name" value="Type VII secretion ATPase EccA"/>
    <property type="match status" value="1"/>
</dbReference>
<dbReference type="AlphaFoldDB" id="A0AAW9QYG5"/>
<proteinExistence type="inferred from homology"/>
<evidence type="ECO:0000313" key="6">
    <source>
        <dbReference type="Proteomes" id="UP001328733"/>
    </source>
</evidence>
<dbReference type="CDD" id="cd00009">
    <property type="entry name" value="AAA"/>
    <property type="match status" value="1"/>
</dbReference>
<evidence type="ECO:0000313" key="5">
    <source>
        <dbReference type="EMBL" id="MEG3438606.1"/>
    </source>
</evidence>
<reference evidence="5 6" key="1">
    <citation type="submission" date="2024-01" db="EMBL/GenBank/DDBJ databases">
        <title>Genomic insights into the taxonomy and metabolism of the cyanobacterium Pannus brasiliensis CCIBt3594.</title>
        <authorList>
            <person name="Machado M."/>
            <person name="Botero N.B."/>
            <person name="Andreote A.P.D."/>
            <person name="Feitosa A.M.T."/>
            <person name="Popin R."/>
            <person name="Sivonen K."/>
            <person name="Fiore M.F."/>
        </authorList>
    </citation>
    <scope>NUCLEOTIDE SEQUENCE [LARGE SCALE GENOMIC DNA]</scope>
    <source>
        <strain evidence="5 6">CCIBt3594</strain>
    </source>
</reference>
<dbReference type="SMART" id="SM00382">
    <property type="entry name" value="AAA"/>
    <property type="match status" value="1"/>
</dbReference>
<dbReference type="InterPro" id="IPR003959">
    <property type="entry name" value="ATPase_AAA_core"/>
</dbReference>
<dbReference type="EMBL" id="JBAFSM010000031">
    <property type="protein sequence ID" value="MEG3438606.1"/>
    <property type="molecule type" value="Genomic_DNA"/>
</dbReference>
<name>A0AAW9QYG5_9CHRO</name>
<keyword evidence="2" id="KW-0547">Nucleotide-binding</keyword>
<organism evidence="5 6">
    <name type="scientific">Pannus brasiliensis CCIBt3594</name>
    <dbReference type="NCBI Taxonomy" id="1427578"/>
    <lineage>
        <taxon>Bacteria</taxon>
        <taxon>Bacillati</taxon>
        <taxon>Cyanobacteriota</taxon>
        <taxon>Cyanophyceae</taxon>
        <taxon>Oscillatoriophycideae</taxon>
        <taxon>Chroococcales</taxon>
        <taxon>Microcystaceae</taxon>
        <taxon>Pannus</taxon>
    </lineage>
</organism>
<evidence type="ECO:0000259" key="4">
    <source>
        <dbReference type="SMART" id="SM00382"/>
    </source>
</evidence>